<feature type="domain" description="GP-PDE" evidence="1">
    <location>
        <begin position="8"/>
        <end position="55"/>
    </location>
</feature>
<organism evidence="2 3">
    <name type="scientific">Micromonospora craniellae</name>
    <dbReference type="NCBI Taxonomy" id="2294034"/>
    <lineage>
        <taxon>Bacteria</taxon>
        <taxon>Bacillati</taxon>
        <taxon>Actinomycetota</taxon>
        <taxon>Actinomycetes</taxon>
        <taxon>Micromonosporales</taxon>
        <taxon>Micromonosporaceae</taxon>
        <taxon>Micromonospora</taxon>
    </lineage>
</organism>
<dbReference type="InterPro" id="IPR017946">
    <property type="entry name" value="PLC-like_Pdiesterase_TIM-brl"/>
</dbReference>
<evidence type="ECO:0000259" key="1">
    <source>
        <dbReference type="Pfam" id="PF03009"/>
    </source>
</evidence>
<comment type="caution">
    <text evidence="2">The sequence shown here is derived from an EMBL/GenBank/DDBJ whole genome shotgun (WGS) entry which is preliminary data.</text>
</comment>
<protein>
    <recommendedName>
        <fullName evidence="1">GP-PDE domain-containing protein</fullName>
    </recommendedName>
</protein>
<dbReference type="Pfam" id="PF03009">
    <property type="entry name" value="GDPD"/>
    <property type="match status" value="1"/>
</dbReference>
<dbReference type="Gene3D" id="3.20.20.190">
    <property type="entry name" value="Phosphatidylinositol (PI) phosphodiesterase"/>
    <property type="match status" value="1"/>
</dbReference>
<evidence type="ECO:0000313" key="2">
    <source>
        <dbReference type="EMBL" id="RFS47371.1"/>
    </source>
</evidence>
<dbReference type="GO" id="GO:0008081">
    <property type="term" value="F:phosphoric diester hydrolase activity"/>
    <property type="evidence" value="ECO:0007669"/>
    <property type="project" value="InterPro"/>
</dbReference>
<dbReference type="InterPro" id="IPR030395">
    <property type="entry name" value="GP_PDE_dom"/>
</dbReference>
<keyword evidence="3" id="KW-1185">Reference proteome</keyword>
<reference evidence="2 3" key="1">
    <citation type="submission" date="2018-08" db="EMBL/GenBank/DDBJ databases">
        <title>Verrucosispora craniellae sp. nov., isolated from a marine sponge in the South China Sea.</title>
        <authorList>
            <person name="Li L."/>
            <person name="Lin H.W."/>
        </authorList>
    </citation>
    <scope>NUCLEOTIDE SEQUENCE [LARGE SCALE GENOMIC DNA]</scope>
    <source>
        <strain evidence="2 3">LHW63014</strain>
    </source>
</reference>
<dbReference type="GO" id="GO:0006629">
    <property type="term" value="P:lipid metabolic process"/>
    <property type="evidence" value="ECO:0007669"/>
    <property type="project" value="InterPro"/>
</dbReference>
<dbReference type="AlphaFoldDB" id="A0A372G2T4"/>
<sequence>MAHTPIAHRGLVATDRPANSLAAFEAAASACELDVQLTAAGELVVVHDYDLTGVAVHALPGSPADVGLVPAALRGVLPGDRLAVSIGDHGGEVLDRTLWTVVPAAAHDDVLVAGVRVVVLWAHQHTGFGQPHQPVSPMDALRGDHVG</sequence>
<evidence type="ECO:0000313" key="3">
    <source>
        <dbReference type="Proteomes" id="UP000262621"/>
    </source>
</evidence>
<dbReference type="EMBL" id="QVFU01000004">
    <property type="protein sequence ID" value="RFS47371.1"/>
    <property type="molecule type" value="Genomic_DNA"/>
</dbReference>
<dbReference type="Proteomes" id="UP000262621">
    <property type="component" value="Unassembled WGS sequence"/>
</dbReference>
<dbReference type="SUPFAM" id="SSF51695">
    <property type="entry name" value="PLC-like phosphodiesterases"/>
    <property type="match status" value="1"/>
</dbReference>
<name>A0A372G2T4_9ACTN</name>
<proteinExistence type="predicted"/>
<dbReference type="OrthoDB" id="3268277at2"/>
<gene>
    <name evidence="2" type="ORF">D0Q02_07030</name>
</gene>
<accession>A0A372G2T4</accession>